<evidence type="ECO:0000259" key="3">
    <source>
        <dbReference type="PROSITE" id="PS51186"/>
    </source>
</evidence>
<name>A0AAN0NKI2_9RHOB</name>
<keyword evidence="1" id="KW-0808">Transferase</keyword>
<dbReference type="EMBL" id="CP151767">
    <property type="protein sequence ID" value="WZU69211.1"/>
    <property type="molecule type" value="Genomic_DNA"/>
</dbReference>
<reference evidence="4 5" key="2">
    <citation type="submission" date="2024-08" db="EMBL/GenBank/DDBJ databases">
        <title>Phylogenomic analyses of a clade within the roseobacter group suggest taxonomic reassignments of species of the genera Aestuariivita, Citreicella, Loktanella, Nautella, Pelagibaca, Ruegeria, Thalassobius, Thiobacimonas and Tropicibacter, and the proposal o.</title>
        <authorList>
            <person name="Jeon C.O."/>
        </authorList>
    </citation>
    <scope>NUCLEOTIDE SEQUENCE [LARGE SCALE GENOMIC DNA]</scope>
    <source>
        <strain evidence="4 5">SS1-5</strain>
    </source>
</reference>
<sequence length="157" mass="17131">MIRPATDQDVPAIAALWNHMIRETSHTFTTVERSVPEVANLISAQQTCLVLEQAGHVGGFARFGPFRPGPGYRFTAEHSIILSETAQGDGQGRELMRGLCDLARQQGLQTLIGAISGENLGAIAFHRAIGFEKVAVLSQVGFKFGRRIDLVLMQKML</sequence>
<dbReference type="InterPro" id="IPR016181">
    <property type="entry name" value="Acyl_CoA_acyltransferase"/>
</dbReference>
<dbReference type="Proteomes" id="UP001470809">
    <property type="component" value="Chromosome"/>
</dbReference>
<reference evidence="5" key="1">
    <citation type="submission" date="2024-04" db="EMBL/GenBank/DDBJ databases">
        <title>Phylogenomic analyses of a clade within the roseobacter group suggest taxonomic reassignments of species of the genera Aestuariivita, Citreicella, Loktanella, Nautella, Pelagibaca, Ruegeria, Thalassobius, Thiobacimonas and Tropicibacter, and the proposal o.</title>
        <authorList>
            <person name="Jeon C.O."/>
        </authorList>
    </citation>
    <scope>NUCLEOTIDE SEQUENCE [LARGE SCALE GENOMIC DNA]</scope>
    <source>
        <strain evidence="5">SS1-5</strain>
    </source>
</reference>
<dbReference type="KEGG" id="yrh:AABB31_10400"/>
<dbReference type="PANTHER" id="PTHR43072">
    <property type="entry name" value="N-ACETYLTRANSFERASE"/>
    <property type="match status" value="1"/>
</dbReference>
<dbReference type="PANTHER" id="PTHR43072:SF23">
    <property type="entry name" value="UPF0039 PROTEIN C11D3.02C"/>
    <property type="match status" value="1"/>
</dbReference>
<dbReference type="CDD" id="cd04301">
    <property type="entry name" value="NAT_SF"/>
    <property type="match status" value="1"/>
</dbReference>
<feature type="domain" description="N-acetyltransferase" evidence="3">
    <location>
        <begin position="1"/>
        <end position="157"/>
    </location>
</feature>
<dbReference type="PROSITE" id="PS51186">
    <property type="entry name" value="GNAT"/>
    <property type="match status" value="1"/>
</dbReference>
<organism evidence="4 5">
    <name type="scientific">Yoonia rhodophyticola</name>
    <dbReference type="NCBI Taxonomy" id="3137370"/>
    <lineage>
        <taxon>Bacteria</taxon>
        <taxon>Pseudomonadati</taxon>
        <taxon>Pseudomonadota</taxon>
        <taxon>Alphaproteobacteria</taxon>
        <taxon>Rhodobacterales</taxon>
        <taxon>Paracoccaceae</taxon>
        <taxon>Yoonia</taxon>
    </lineage>
</organism>
<evidence type="ECO:0000313" key="4">
    <source>
        <dbReference type="EMBL" id="WZU69211.1"/>
    </source>
</evidence>
<accession>A0AAN0NKI2</accession>
<dbReference type="SUPFAM" id="SSF55729">
    <property type="entry name" value="Acyl-CoA N-acyltransferases (Nat)"/>
    <property type="match status" value="1"/>
</dbReference>
<dbReference type="GO" id="GO:0016747">
    <property type="term" value="F:acyltransferase activity, transferring groups other than amino-acyl groups"/>
    <property type="evidence" value="ECO:0007669"/>
    <property type="project" value="InterPro"/>
</dbReference>
<keyword evidence="2" id="KW-0012">Acyltransferase</keyword>
<dbReference type="InterPro" id="IPR000182">
    <property type="entry name" value="GNAT_dom"/>
</dbReference>
<proteinExistence type="predicted"/>
<gene>
    <name evidence="4" type="ORF">AABB31_10400</name>
</gene>
<dbReference type="Pfam" id="PF13420">
    <property type="entry name" value="Acetyltransf_4"/>
    <property type="match status" value="1"/>
</dbReference>
<evidence type="ECO:0000256" key="1">
    <source>
        <dbReference type="ARBA" id="ARBA00022679"/>
    </source>
</evidence>
<dbReference type="AlphaFoldDB" id="A0AAN0NKI2"/>
<dbReference type="Gene3D" id="3.40.630.30">
    <property type="match status" value="1"/>
</dbReference>
<keyword evidence="5" id="KW-1185">Reference proteome</keyword>
<dbReference type="RefSeq" id="WP_342078502.1">
    <property type="nucleotide sequence ID" value="NZ_CP151767.2"/>
</dbReference>
<protein>
    <submittedName>
        <fullName evidence="4">N-acetyltransferase family protein</fullName>
    </submittedName>
</protein>
<evidence type="ECO:0000256" key="2">
    <source>
        <dbReference type="ARBA" id="ARBA00023315"/>
    </source>
</evidence>
<evidence type="ECO:0000313" key="5">
    <source>
        <dbReference type="Proteomes" id="UP001470809"/>
    </source>
</evidence>